<dbReference type="CDD" id="cd00727">
    <property type="entry name" value="malate_synt_A"/>
    <property type="match status" value="1"/>
</dbReference>
<evidence type="ECO:0000256" key="5">
    <source>
        <dbReference type="ARBA" id="ARBA00022679"/>
    </source>
</evidence>
<gene>
    <name evidence="12" type="primary">aceB</name>
    <name evidence="12" type="ORF">NF867_14490</name>
</gene>
<keyword evidence="5 8" id="KW-0808">Transferase</keyword>
<feature type="domain" description="Malate synthase N-terminal" evidence="10">
    <location>
        <begin position="22"/>
        <end position="70"/>
    </location>
</feature>
<evidence type="ECO:0000256" key="2">
    <source>
        <dbReference type="ARBA" id="ARBA00012636"/>
    </source>
</evidence>
<dbReference type="FunFam" id="3.20.20.360:FF:000001">
    <property type="entry name" value="Malate synthase"/>
    <property type="match status" value="1"/>
</dbReference>
<dbReference type="InterPro" id="IPR048356">
    <property type="entry name" value="MS_N"/>
</dbReference>
<dbReference type="InterPro" id="IPR044856">
    <property type="entry name" value="Malate_synth_C_sf"/>
</dbReference>
<evidence type="ECO:0000256" key="3">
    <source>
        <dbReference type="ARBA" id="ARBA00022435"/>
    </source>
</evidence>
<evidence type="ECO:0000256" key="8">
    <source>
        <dbReference type="RuleBase" id="RU000555"/>
    </source>
</evidence>
<feature type="active site" description="Proton donor" evidence="7">
    <location>
        <position position="448"/>
    </location>
</feature>
<evidence type="ECO:0000256" key="7">
    <source>
        <dbReference type="PIRSR" id="PIRSR001363-1"/>
    </source>
</evidence>
<reference evidence="12" key="1">
    <citation type="submission" date="2022-06" db="EMBL/GenBank/DDBJ databases">
        <title>Solitalea sp. MAHUQ-68 isolated from rhizospheric soil.</title>
        <authorList>
            <person name="Huq M.A."/>
        </authorList>
    </citation>
    <scope>NUCLEOTIDE SEQUENCE</scope>
    <source>
        <strain evidence="12">MAHUQ-68</strain>
    </source>
</reference>
<dbReference type="EC" id="2.3.3.9" evidence="2 8"/>
<feature type="domain" description="Malate synthase TIM barrel" evidence="9">
    <location>
        <begin position="161"/>
        <end position="407"/>
    </location>
</feature>
<dbReference type="GO" id="GO:0006097">
    <property type="term" value="P:glyoxylate cycle"/>
    <property type="evidence" value="ECO:0007669"/>
    <property type="project" value="UniProtKB-KW"/>
</dbReference>
<evidence type="ECO:0000256" key="6">
    <source>
        <dbReference type="ARBA" id="ARBA00047918"/>
    </source>
</evidence>
<comment type="pathway">
    <text evidence="8">Carbohydrate metabolism; glyoxylate cycle; (S)-malate from isocitrate: step 2/2.</text>
</comment>
<dbReference type="RefSeq" id="WP_252588946.1">
    <property type="nucleotide sequence ID" value="NZ_JAMWYS010000052.1"/>
</dbReference>
<dbReference type="NCBIfam" id="TIGR01344">
    <property type="entry name" value="malate_syn_A"/>
    <property type="match status" value="1"/>
</dbReference>
<evidence type="ECO:0000256" key="1">
    <source>
        <dbReference type="ARBA" id="ARBA00006394"/>
    </source>
</evidence>
<dbReference type="EMBL" id="JAMWYS010000052">
    <property type="protein sequence ID" value="MCO4294072.1"/>
    <property type="molecule type" value="Genomic_DNA"/>
</dbReference>
<protein>
    <recommendedName>
        <fullName evidence="2 8">Malate synthase</fullName>
        <ecNumber evidence="2 8">2.3.3.9</ecNumber>
    </recommendedName>
</protein>
<organism evidence="12 13">
    <name type="scientific">Solitalea agri</name>
    <dbReference type="NCBI Taxonomy" id="2953739"/>
    <lineage>
        <taxon>Bacteria</taxon>
        <taxon>Pseudomonadati</taxon>
        <taxon>Bacteroidota</taxon>
        <taxon>Sphingobacteriia</taxon>
        <taxon>Sphingobacteriales</taxon>
        <taxon>Sphingobacteriaceae</taxon>
        <taxon>Solitalea</taxon>
    </lineage>
</organism>
<comment type="catalytic activity">
    <reaction evidence="6 8">
        <text>glyoxylate + acetyl-CoA + H2O = (S)-malate + CoA + H(+)</text>
        <dbReference type="Rhea" id="RHEA:18181"/>
        <dbReference type="ChEBI" id="CHEBI:15377"/>
        <dbReference type="ChEBI" id="CHEBI:15378"/>
        <dbReference type="ChEBI" id="CHEBI:15589"/>
        <dbReference type="ChEBI" id="CHEBI:36655"/>
        <dbReference type="ChEBI" id="CHEBI:57287"/>
        <dbReference type="ChEBI" id="CHEBI:57288"/>
        <dbReference type="EC" id="2.3.3.9"/>
    </reaction>
</comment>
<dbReference type="Gene3D" id="1.20.1220.12">
    <property type="entry name" value="Malate synthase, domain III"/>
    <property type="match status" value="1"/>
</dbReference>
<dbReference type="PROSITE" id="PS00510">
    <property type="entry name" value="MALATE_SYNTHASE"/>
    <property type="match status" value="1"/>
</dbReference>
<dbReference type="InterPro" id="IPR048355">
    <property type="entry name" value="MS_C"/>
</dbReference>
<dbReference type="SUPFAM" id="SSF51645">
    <property type="entry name" value="Malate synthase G"/>
    <property type="match status" value="1"/>
</dbReference>
<feature type="domain" description="Malate synthase C-terminal" evidence="11">
    <location>
        <begin position="414"/>
        <end position="531"/>
    </location>
</feature>
<dbReference type="GO" id="GO:0006099">
    <property type="term" value="P:tricarboxylic acid cycle"/>
    <property type="evidence" value="ECO:0007669"/>
    <property type="project" value="UniProtKB-KW"/>
</dbReference>
<evidence type="ECO:0000259" key="10">
    <source>
        <dbReference type="Pfam" id="PF20656"/>
    </source>
</evidence>
<dbReference type="PIRSF" id="PIRSF001363">
    <property type="entry name" value="Malate_synth"/>
    <property type="match status" value="1"/>
</dbReference>
<dbReference type="InterPro" id="IPR011076">
    <property type="entry name" value="Malate_synth_sf"/>
</dbReference>
<accession>A0A9X2F3L9</accession>
<dbReference type="InterPro" id="IPR019830">
    <property type="entry name" value="Malate_synthase_CS"/>
</dbReference>
<dbReference type="Gene3D" id="3.20.20.360">
    <property type="entry name" value="Malate synthase, domain 3"/>
    <property type="match status" value="1"/>
</dbReference>
<dbReference type="Proteomes" id="UP001155182">
    <property type="component" value="Unassembled WGS sequence"/>
</dbReference>
<comment type="caution">
    <text evidence="12">The sequence shown here is derived from an EMBL/GenBank/DDBJ whole genome shotgun (WGS) entry which is preliminary data.</text>
</comment>
<keyword evidence="4 8" id="KW-0816">Tricarboxylic acid cycle</keyword>
<dbReference type="Pfam" id="PF20656">
    <property type="entry name" value="MS_N"/>
    <property type="match status" value="1"/>
</dbReference>
<dbReference type="FunFam" id="1.20.1220.12:FF:000001">
    <property type="entry name" value="Malate synthase"/>
    <property type="match status" value="1"/>
</dbReference>
<feature type="active site" description="Proton acceptor" evidence="7">
    <location>
        <position position="165"/>
    </location>
</feature>
<dbReference type="PANTHER" id="PTHR42902">
    <property type="entry name" value="MALATE SYNTHASE"/>
    <property type="match status" value="1"/>
</dbReference>
<comment type="similarity">
    <text evidence="1 8">Belongs to the malate synthase family.</text>
</comment>
<evidence type="ECO:0000313" key="12">
    <source>
        <dbReference type="EMBL" id="MCO4294072.1"/>
    </source>
</evidence>
<dbReference type="Pfam" id="PF20659">
    <property type="entry name" value="MS_C"/>
    <property type="match status" value="1"/>
</dbReference>
<evidence type="ECO:0000256" key="4">
    <source>
        <dbReference type="ARBA" id="ARBA00022532"/>
    </source>
</evidence>
<dbReference type="PANTHER" id="PTHR42902:SF1">
    <property type="entry name" value="MALATE SYNTHASE 1-RELATED"/>
    <property type="match status" value="1"/>
</dbReference>
<name>A0A9X2F3L9_9SPHI</name>
<sequence length="537" mass="61885">MDQLTTGYLVEISKDLNNHSITLLTPEAIDFLVFLHQNFEHERRELLIRRMERQREINTGKLPDFLPETASVRNGNWKVAPIPADLQNRRVEITGPVDKKMIINALNSGANVFMADFEDATSPTWDNVLSGQQNLKDAIRREIDFESEDGKQYKLDEKTAVLLVRPRGWHLTEAHFKIENRPISASLFDFGLYFFHNARKLMSQGTAPYFYLPKLENHLEARLWNQVFEFAQEYMGIPRGTIKATVLIETILAAFEMDEILYELREHIAGLNAGRWDYIFSIIKKFRMQQQFVLPDRSSVTMRVPFMRAYTQLLVQTCHKRGAHAIGGMAAFIPNRKDGEVTRIALEKVKDDKQFEAENGFDGTWVAHPDLIPITRATFDLMLGTKPHQKNVLHDDITITAKDLLAISSAGNTITEQGVRTNVNVGIRYIAAWLNGIGAAAINNLMEDAATAEISRAQLWQWVRHGCITDQWKLIDRHYVNDIIDEEREKLKEEVGFDRYHSENYMLAGCLFHDLVFSKQFPEFLTLQAYYYIQQND</sequence>
<evidence type="ECO:0000313" key="13">
    <source>
        <dbReference type="Proteomes" id="UP001155182"/>
    </source>
</evidence>
<keyword evidence="13" id="KW-1185">Reference proteome</keyword>
<keyword evidence="12" id="KW-0012">Acyltransferase</keyword>
<dbReference type="Pfam" id="PF01274">
    <property type="entry name" value="MS_TIM-barrel"/>
    <property type="match status" value="1"/>
</dbReference>
<dbReference type="InterPro" id="IPR001465">
    <property type="entry name" value="Malate_synthase_TIM"/>
</dbReference>
<evidence type="ECO:0000259" key="9">
    <source>
        <dbReference type="Pfam" id="PF01274"/>
    </source>
</evidence>
<dbReference type="InterPro" id="IPR006252">
    <property type="entry name" value="Malate_synthA"/>
</dbReference>
<dbReference type="InterPro" id="IPR046363">
    <property type="entry name" value="MS_N_TIM-barrel_dom"/>
</dbReference>
<dbReference type="AlphaFoldDB" id="A0A9X2F3L9"/>
<keyword evidence="3 8" id="KW-0329">Glyoxylate bypass</keyword>
<dbReference type="GO" id="GO:0005737">
    <property type="term" value="C:cytoplasm"/>
    <property type="evidence" value="ECO:0007669"/>
    <property type="project" value="TreeGrafter"/>
</dbReference>
<dbReference type="GO" id="GO:0004474">
    <property type="term" value="F:malate synthase activity"/>
    <property type="evidence" value="ECO:0007669"/>
    <property type="project" value="UniProtKB-EC"/>
</dbReference>
<evidence type="ECO:0000259" key="11">
    <source>
        <dbReference type="Pfam" id="PF20659"/>
    </source>
</evidence>
<proteinExistence type="inferred from homology"/>